<dbReference type="SUPFAM" id="SSF47598">
    <property type="entry name" value="Ribbon-helix-helix"/>
    <property type="match status" value="1"/>
</dbReference>
<dbReference type="InterPro" id="IPR010985">
    <property type="entry name" value="Ribbon_hlx_hlx"/>
</dbReference>
<proteinExistence type="predicted"/>
<feature type="compositionally biased region" description="Basic and acidic residues" evidence="1">
    <location>
        <begin position="18"/>
        <end position="43"/>
    </location>
</feature>
<sequence>MNIDQEDRYNKLADWAESADRGIHPERGETGTEATRSSRELIRRAGGRPSVDPASEPGAVSPRRQVRLPRALSERVDQLADRENRSASDLMREAIAQYVATHDEQRAGDEKGGKLVKDPDVRATVERALEAGQRREDIDMVVRARYTYEWGGGDALHLELADEVERLRTLVGKP</sequence>
<feature type="region of interest" description="Disordered" evidence="1">
    <location>
        <begin position="1"/>
        <end position="85"/>
    </location>
</feature>
<comment type="caution">
    <text evidence="3">The sequence shown here is derived from an EMBL/GenBank/DDBJ whole genome shotgun (WGS) entry which is preliminary data.</text>
</comment>
<evidence type="ECO:0000313" key="3">
    <source>
        <dbReference type="EMBL" id="ORB61314.1"/>
    </source>
</evidence>
<evidence type="ECO:0000256" key="1">
    <source>
        <dbReference type="SAM" id="MobiDB-lite"/>
    </source>
</evidence>
<dbReference type="AlphaFoldDB" id="A0A1X0JEW7"/>
<evidence type="ECO:0000313" key="4">
    <source>
        <dbReference type="Proteomes" id="UP000192411"/>
    </source>
</evidence>
<feature type="domain" description="Ribbon-helix-helix protein CopG" evidence="2">
    <location>
        <begin position="65"/>
        <end position="100"/>
    </location>
</feature>
<name>A0A1X0JEW7_9MYCO</name>
<dbReference type="RefSeq" id="WP_083129146.1">
    <property type="nucleotide sequence ID" value="NZ_MVIM01000026.1"/>
</dbReference>
<dbReference type="InterPro" id="IPR013321">
    <property type="entry name" value="Arc_rbn_hlx_hlx"/>
</dbReference>
<gene>
    <name evidence="3" type="ORF">BST47_28335</name>
</gene>
<dbReference type="InterPro" id="IPR002145">
    <property type="entry name" value="CopG"/>
</dbReference>
<dbReference type="OrthoDB" id="5193415at2"/>
<feature type="compositionally biased region" description="Basic and acidic residues" evidence="1">
    <location>
        <begin position="72"/>
        <end position="85"/>
    </location>
</feature>
<organism evidence="3 4">
    <name type="scientific">Mycolicibacterium tusciae</name>
    <dbReference type="NCBI Taxonomy" id="75922"/>
    <lineage>
        <taxon>Bacteria</taxon>
        <taxon>Bacillati</taxon>
        <taxon>Actinomycetota</taxon>
        <taxon>Actinomycetes</taxon>
        <taxon>Mycobacteriales</taxon>
        <taxon>Mycobacteriaceae</taxon>
        <taxon>Mycolicibacterium</taxon>
    </lineage>
</organism>
<dbReference type="EMBL" id="MVIM01000026">
    <property type="protein sequence ID" value="ORB61314.1"/>
    <property type="molecule type" value="Genomic_DNA"/>
</dbReference>
<evidence type="ECO:0000259" key="2">
    <source>
        <dbReference type="Pfam" id="PF01402"/>
    </source>
</evidence>
<keyword evidence="4" id="KW-1185">Reference proteome</keyword>
<dbReference type="GO" id="GO:0006355">
    <property type="term" value="P:regulation of DNA-templated transcription"/>
    <property type="evidence" value="ECO:0007669"/>
    <property type="project" value="InterPro"/>
</dbReference>
<dbReference type="Proteomes" id="UP000192411">
    <property type="component" value="Unassembled WGS sequence"/>
</dbReference>
<reference evidence="3 4" key="1">
    <citation type="submission" date="2017-02" db="EMBL/GenBank/DDBJ databases">
        <title>The new phylogeny of genus Mycobacterium.</title>
        <authorList>
            <person name="Tortoli E."/>
            <person name="Trovato A."/>
            <person name="Cirillo D.M."/>
        </authorList>
    </citation>
    <scope>NUCLEOTIDE SEQUENCE [LARGE SCALE GENOMIC DNA]</scope>
    <source>
        <strain evidence="3 4">DSM 44338</strain>
    </source>
</reference>
<accession>A0A1X0JEW7</accession>
<feature type="compositionally biased region" description="Basic and acidic residues" evidence="1">
    <location>
        <begin position="1"/>
        <end position="11"/>
    </location>
</feature>
<dbReference type="CDD" id="cd22233">
    <property type="entry name" value="RHH_CopAso-like"/>
    <property type="match status" value="1"/>
</dbReference>
<dbReference type="Pfam" id="PF01402">
    <property type="entry name" value="RHH_1"/>
    <property type="match status" value="1"/>
</dbReference>
<protein>
    <recommendedName>
        <fullName evidence="2">Ribbon-helix-helix protein CopG domain-containing protein</fullName>
    </recommendedName>
</protein>
<dbReference type="Gene3D" id="1.10.1220.10">
    <property type="entry name" value="Met repressor-like"/>
    <property type="match status" value="1"/>
</dbReference>